<keyword evidence="2" id="KW-1185">Reference proteome</keyword>
<evidence type="ECO:0000313" key="1">
    <source>
        <dbReference type="EMBL" id="RUO17440.1"/>
    </source>
</evidence>
<name>A0ABY0BM71_MORCA</name>
<gene>
    <name evidence="1" type="ORF">EJK54_1936</name>
</gene>
<dbReference type="Proteomes" id="UP000268436">
    <property type="component" value="Unassembled WGS sequence"/>
</dbReference>
<dbReference type="EMBL" id="RYER01000004">
    <property type="protein sequence ID" value="RUO17440.1"/>
    <property type="molecule type" value="Genomic_DNA"/>
</dbReference>
<reference evidence="1 2" key="1">
    <citation type="submission" date="2018-12" db="EMBL/GenBank/DDBJ databases">
        <title>Persistence of Moraxella catarrhalis in Chronic Obstructive Pulmonary Disease and Regulation of the Hag/MID Adhesin.</title>
        <authorList>
            <person name="Murphy T."/>
            <person name="Zhao X."/>
            <person name="Vyas G."/>
            <person name="Aluvathingal J."/>
            <person name="Nadendla S."/>
            <person name="Tallon L."/>
            <person name="Tettelin H."/>
        </authorList>
    </citation>
    <scope>NUCLEOTIDE SEQUENCE [LARGE SCALE GENOMIC DNA]</scope>
    <source>
        <strain evidence="1 2">173P27B1</strain>
    </source>
</reference>
<evidence type="ECO:0000313" key="2">
    <source>
        <dbReference type="Proteomes" id="UP000268436"/>
    </source>
</evidence>
<organism evidence="1 2">
    <name type="scientific">Moraxella catarrhalis</name>
    <name type="common">Branhamella catarrhalis</name>
    <dbReference type="NCBI Taxonomy" id="480"/>
    <lineage>
        <taxon>Bacteria</taxon>
        <taxon>Pseudomonadati</taxon>
        <taxon>Pseudomonadota</taxon>
        <taxon>Gammaproteobacteria</taxon>
        <taxon>Moraxellales</taxon>
        <taxon>Moraxellaceae</taxon>
        <taxon>Moraxella</taxon>
    </lineage>
</organism>
<accession>A0ABY0BM71</accession>
<proteinExistence type="predicted"/>
<sequence length="56" mass="6685">MEKCAYSTILIYPLPLFTRKGFFIACYLTNNRMHHSVKSSDWVSWSHQYLTNERQA</sequence>
<protein>
    <submittedName>
        <fullName evidence="1">Uncharacterized protein</fullName>
    </submittedName>
</protein>
<comment type="caution">
    <text evidence="1">The sequence shown here is derived from an EMBL/GenBank/DDBJ whole genome shotgun (WGS) entry which is preliminary data.</text>
</comment>